<keyword evidence="5" id="KW-1185">Reference proteome</keyword>
<dbReference type="EMBL" id="JAGPNK010000004">
    <property type="protein sequence ID" value="KAH7322988.1"/>
    <property type="molecule type" value="Genomic_DNA"/>
</dbReference>
<dbReference type="OrthoDB" id="2107166at2759"/>
<proteinExistence type="inferred from homology"/>
<gene>
    <name evidence="4" type="ORF">B0I35DRAFT_476883</name>
</gene>
<sequence>MSRFANRASEDDRLPEGMRRVGYDSDTQVYTFQAEDGSYWESAPGCEYGRLTRVGHEALTSDDDDIEASGLLGTASKTSWRHDLMPLLNFGLLLGVSLLLFFWYLHWAAGSSQIRPSSAMASPRCPEGAASYIIQQGDTCWAIGQANHLDLDAIQASNPTIDCDKLIEGAEICLPTNNTHAND</sequence>
<evidence type="ECO:0000256" key="1">
    <source>
        <dbReference type="ARBA" id="ARBA00044955"/>
    </source>
</evidence>
<dbReference type="InterPro" id="IPR018392">
    <property type="entry name" value="LysM"/>
</dbReference>
<keyword evidence="2" id="KW-0472">Membrane</keyword>
<name>A0A8K0SU82_9HYPO</name>
<comment type="caution">
    <text evidence="4">The sequence shown here is derived from an EMBL/GenBank/DDBJ whole genome shotgun (WGS) entry which is preliminary data.</text>
</comment>
<reference evidence="4" key="1">
    <citation type="journal article" date="2021" name="Nat. Commun.">
        <title>Genetic determinants of endophytism in the Arabidopsis root mycobiome.</title>
        <authorList>
            <person name="Mesny F."/>
            <person name="Miyauchi S."/>
            <person name="Thiergart T."/>
            <person name="Pickel B."/>
            <person name="Atanasova L."/>
            <person name="Karlsson M."/>
            <person name="Huettel B."/>
            <person name="Barry K.W."/>
            <person name="Haridas S."/>
            <person name="Chen C."/>
            <person name="Bauer D."/>
            <person name="Andreopoulos W."/>
            <person name="Pangilinan J."/>
            <person name="LaButti K."/>
            <person name="Riley R."/>
            <person name="Lipzen A."/>
            <person name="Clum A."/>
            <person name="Drula E."/>
            <person name="Henrissat B."/>
            <person name="Kohler A."/>
            <person name="Grigoriev I.V."/>
            <person name="Martin F.M."/>
            <person name="Hacquard S."/>
        </authorList>
    </citation>
    <scope>NUCLEOTIDE SEQUENCE</scope>
    <source>
        <strain evidence="4">MPI-CAGE-CH-0235</strain>
    </source>
</reference>
<dbReference type="Gene3D" id="3.10.350.10">
    <property type="entry name" value="LysM domain"/>
    <property type="match status" value="1"/>
</dbReference>
<dbReference type="SMART" id="SM00257">
    <property type="entry name" value="LysM"/>
    <property type="match status" value="1"/>
</dbReference>
<dbReference type="Proteomes" id="UP000813444">
    <property type="component" value="Unassembled WGS sequence"/>
</dbReference>
<dbReference type="AlphaFoldDB" id="A0A8K0SU82"/>
<feature type="domain" description="LysM" evidence="3">
    <location>
        <begin position="130"/>
        <end position="174"/>
    </location>
</feature>
<evidence type="ECO:0000259" key="3">
    <source>
        <dbReference type="PROSITE" id="PS51782"/>
    </source>
</evidence>
<evidence type="ECO:0000313" key="4">
    <source>
        <dbReference type="EMBL" id="KAH7322988.1"/>
    </source>
</evidence>
<protein>
    <recommendedName>
        <fullName evidence="3">LysM domain-containing protein</fullName>
    </recommendedName>
</protein>
<organism evidence="4 5">
    <name type="scientific">Stachybotrys elegans</name>
    <dbReference type="NCBI Taxonomy" id="80388"/>
    <lineage>
        <taxon>Eukaryota</taxon>
        <taxon>Fungi</taxon>
        <taxon>Dikarya</taxon>
        <taxon>Ascomycota</taxon>
        <taxon>Pezizomycotina</taxon>
        <taxon>Sordariomycetes</taxon>
        <taxon>Hypocreomycetidae</taxon>
        <taxon>Hypocreales</taxon>
        <taxon>Stachybotryaceae</taxon>
        <taxon>Stachybotrys</taxon>
    </lineage>
</organism>
<dbReference type="SUPFAM" id="SSF54106">
    <property type="entry name" value="LysM domain"/>
    <property type="match status" value="1"/>
</dbReference>
<dbReference type="Pfam" id="PF01476">
    <property type="entry name" value="LysM"/>
    <property type="match status" value="1"/>
</dbReference>
<evidence type="ECO:0000256" key="2">
    <source>
        <dbReference type="SAM" id="Phobius"/>
    </source>
</evidence>
<comment type="similarity">
    <text evidence="1">Belongs to the secreted LysM effector family.</text>
</comment>
<accession>A0A8K0SU82</accession>
<dbReference type="PROSITE" id="PS51782">
    <property type="entry name" value="LYSM"/>
    <property type="match status" value="1"/>
</dbReference>
<dbReference type="CDD" id="cd00118">
    <property type="entry name" value="LysM"/>
    <property type="match status" value="1"/>
</dbReference>
<dbReference type="InterPro" id="IPR036779">
    <property type="entry name" value="LysM_dom_sf"/>
</dbReference>
<feature type="transmembrane region" description="Helical" evidence="2">
    <location>
        <begin position="87"/>
        <end position="107"/>
    </location>
</feature>
<keyword evidence="2" id="KW-0812">Transmembrane</keyword>
<evidence type="ECO:0000313" key="5">
    <source>
        <dbReference type="Proteomes" id="UP000813444"/>
    </source>
</evidence>
<keyword evidence="2" id="KW-1133">Transmembrane helix</keyword>